<evidence type="ECO:0000313" key="2">
    <source>
        <dbReference type="EMBL" id="ESO06943.1"/>
    </source>
</evidence>
<keyword evidence="4" id="KW-1185">Reference proteome</keyword>
<name>T1F3N6_HELRO</name>
<dbReference type="EMBL" id="AMQM01003728">
    <property type="status" value="NOT_ANNOTATED_CDS"/>
    <property type="molecule type" value="Genomic_DNA"/>
</dbReference>
<sequence length="106" mass="12355">MKELLGSDCSYEHSDEKTTNTTQTTHFEFRDCQESYKNNEKQSNAEDLQCICDRPEQIVLCKLCSYELKGRVRKRCIVHPTTVYVMDISCCPQCHSKKQLVEVIPF</sequence>
<dbReference type="RefSeq" id="XP_009015039.1">
    <property type="nucleotide sequence ID" value="XM_009016791.1"/>
</dbReference>
<feature type="region of interest" description="Disordered" evidence="1">
    <location>
        <begin position="1"/>
        <end position="22"/>
    </location>
</feature>
<reference evidence="3" key="3">
    <citation type="submission" date="2015-06" db="UniProtKB">
        <authorList>
            <consortium name="EnsemblMetazoa"/>
        </authorList>
    </citation>
    <scope>IDENTIFICATION</scope>
</reference>
<dbReference type="CTD" id="20203435"/>
<evidence type="ECO:0000313" key="4">
    <source>
        <dbReference type="Proteomes" id="UP000015101"/>
    </source>
</evidence>
<dbReference type="GeneID" id="20203435"/>
<dbReference type="EMBL" id="KB096275">
    <property type="protein sequence ID" value="ESO06943.1"/>
    <property type="molecule type" value="Genomic_DNA"/>
</dbReference>
<dbReference type="EnsemblMetazoa" id="HelroT170979">
    <property type="protein sequence ID" value="HelroP170979"/>
    <property type="gene ID" value="HelroG170979"/>
</dbReference>
<reference evidence="4" key="1">
    <citation type="submission" date="2012-12" db="EMBL/GenBank/DDBJ databases">
        <authorList>
            <person name="Hellsten U."/>
            <person name="Grimwood J."/>
            <person name="Chapman J.A."/>
            <person name="Shapiro H."/>
            <person name="Aerts A."/>
            <person name="Otillar R.P."/>
            <person name="Terry A.Y."/>
            <person name="Boore J.L."/>
            <person name="Simakov O."/>
            <person name="Marletaz F."/>
            <person name="Cho S.-J."/>
            <person name="Edsinger-Gonzales E."/>
            <person name="Havlak P."/>
            <person name="Kuo D.-H."/>
            <person name="Larsson T."/>
            <person name="Lv J."/>
            <person name="Arendt D."/>
            <person name="Savage R."/>
            <person name="Osoegawa K."/>
            <person name="de Jong P."/>
            <person name="Lindberg D.R."/>
            <person name="Seaver E.C."/>
            <person name="Weisblat D.A."/>
            <person name="Putnam N.H."/>
            <person name="Grigoriev I.V."/>
            <person name="Rokhsar D.S."/>
        </authorList>
    </citation>
    <scope>NUCLEOTIDE SEQUENCE</scope>
</reference>
<organism evidence="3 4">
    <name type="scientific">Helobdella robusta</name>
    <name type="common">Californian leech</name>
    <dbReference type="NCBI Taxonomy" id="6412"/>
    <lineage>
        <taxon>Eukaryota</taxon>
        <taxon>Metazoa</taxon>
        <taxon>Spiralia</taxon>
        <taxon>Lophotrochozoa</taxon>
        <taxon>Annelida</taxon>
        <taxon>Clitellata</taxon>
        <taxon>Hirudinea</taxon>
        <taxon>Rhynchobdellida</taxon>
        <taxon>Glossiphoniidae</taxon>
        <taxon>Helobdella</taxon>
    </lineage>
</organism>
<proteinExistence type="predicted"/>
<dbReference type="InParanoid" id="T1F3N6"/>
<dbReference type="AlphaFoldDB" id="T1F3N6"/>
<dbReference type="HOGENOM" id="CLU_2226015_0_0_1"/>
<gene>
    <name evidence="3" type="primary">20203435</name>
    <name evidence="2" type="ORF">HELRODRAFT_170979</name>
</gene>
<dbReference type="Proteomes" id="UP000015101">
    <property type="component" value="Unassembled WGS sequence"/>
</dbReference>
<evidence type="ECO:0000313" key="3">
    <source>
        <dbReference type="EnsemblMetazoa" id="HelroP170979"/>
    </source>
</evidence>
<dbReference type="KEGG" id="hro:HELRODRAFT_170979"/>
<evidence type="ECO:0000256" key="1">
    <source>
        <dbReference type="SAM" id="MobiDB-lite"/>
    </source>
</evidence>
<reference evidence="2 4" key="2">
    <citation type="journal article" date="2013" name="Nature">
        <title>Insights into bilaterian evolution from three spiralian genomes.</title>
        <authorList>
            <person name="Simakov O."/>
            <person name="Marletaz F."/>
            <person name="Cho S.J."/>
            <person name="Edsinger-Gonzales E."/>
            <person name="Havlak P."/>
            <person name="Hellsten U."/>
            <person name="Kuo D.H."/>
            <person name="Larsson T."/>
            <person name="Lv J."/>
            <person name="Arendt D."/>
            <person name="Savage R."/>
            <person name="Osoegawa K."/>
            <person name="de Jong P."/>
            <person name="Grimwood J."/>
            <person name="Chapman J.A."/>
            <person name="Shapiro H."/>
            <person name="Aerts A."/>
            <person name="Otillar R.P."/>
            <person name="Terry A.Y."/>
            <person name="Boore J.L."/>
            <person name="Grigoriev I.V."/>
            <person name="Lindberg D.R."/>
            <person name="Seaver E.C."/>
            <person name="Weisblat D.A."/>
            <person name="Putnam N.H."/>
            <person name="Rokhsar D.S."/>
        </authorList>
    </citation>
    <scope>NUCLEOTIDE SEQUENCE</scope>
</reference>
<protein>
    <submittedName>
        <fullName evidence="2 3">Uncharacterized protein</fullName>
    </submittedName>
</protein>
<feature type="compositionally biased region" description="Basic and acidic residues" evidence="1">
    <location>
        <begin position="1"/>
        <end position="18"/>
    </location>
</feature>
<accession>T1F3N6</accession>
<dbReference type="OrthoDB" id="5974613at2759"/>